<protein>
    <recommendedName>
        <fullName evidence="4">Protein-L-isoaspartate O-methyltransferase</fullName>
        <ecNumber evidence="3">2.1.1.77</ecNumber>
    </recommendedName>
    <alternativeName>
        <fullName evidence="11">L-isoaspartyl protein carboxyl methyltransferase</fullName>
    </alternativeName>
    <alternativeName>
        <fullName evidence="9">Protein L-isoaspartyl methyltransferase</fullName>
    </alternativeName>
    <alternativeName>
        <fullName evidence="10">Protein-beta-aspartate methyltransferase</fullName>
    </alternativeName>
</protein>
<proteinExistence type="inferred from homology"/>
<dbReference type="GO" id="GO:0004719">
    <property type="term" value="F:protein-L-isoaspartate (D-aspartate) O-methyltransferase activity"/>
    <property type="evidence" value="ECO:0007669"/>
    <property type="project" value="UniProtKB-EC"/>
</dbReference>
<name>A0A940MBA0_9ACTN</name>
<keyword evidence="6 12" id="KW-0489">Methyltransferase</keyword>
<gene>
    <name evidence="12" type="ORF">JFN87_20030</name>
</gene>
<dbReference type="Pfam" id="PF01135">
    <property type="entry name" value="PCMT"/>
    <property type="match status" value="1"/>
</dbReference>
<keyword evidence="5" id="KW-0963">Cytoplasm</keyword>
<comment type="caution">
    <text evidence="12">The sequence shown here is derived from an EMBL/GenBank/DDBJ whole genome shotgun (WGS) entry which is preliminary data.</text>
</comment>
<comment type="similarity">
    <text evidence="2">Belongs to the methyltransferase superfamily. L-isoaspartyl/D-aspartyl protein methyltransferase family.</text>
</comment>
<organism evidence="12 13">
    <name type="scientific">Streptomyces montanisoli</name>
    <dbReference type="NCBI Taxonomy" id="2798581"/>
    <lineage>
        <taxon>Bacteria</taxon>
        <taxon>Bacillati</taxon>
        <taxon>Actinomycetota</taxon>
        <taxon>Actinomycetes</taxon>
        <taxon>Kitasatosporales</taxon>
        <taxon>Streptomycetaceae</taxon>
        <taxon>Streptomyces</taxon>
    </lineage>
</organism>
<evidence type="ECO:0000256" key="3">
    <source>
        <dbReference type="ARBA" id="ARBA00011890"/>
    </source>
</evidence>
<dbReference type="EMBL" id="JAGIQL010000085">
    <property type="protein sequence ID" value="MBP0459764.1"/>
    <property type="molecule type" value="Genomic_DNA"/>
</dbReference>
<evidence type="ECO:0000256" key="10">
    <source>
        <dbReference type="ARBA" id="ARBA00031323"/>
    </source>
</evidence>
<dbReference type="Proteomes" id="UP000670475">
    <property type="component" value="Unassembled WGS sequence"/>
</dbReference>
<evidence type="ECO:0000256" key="8">
    <source>
        <dbReference type="ARBA" id="ARBA00022691"/>
    </source>
</evidence>
<dbReference type="InterPro" id="IPR000682">
    <property type="entry name" value="PCMT"/>
</dbReference>
<dbReference type="InterPro" id="IPR029063">
    <property type="entry name" value="SAM-dependent_MTases_sf"/>
</dbReference>
<evidence type="ECO:0000256" key="2">
    <source>
        <dbReference type="ARBA" id="ARBA00005369"/>
    </source>
</evidence>
<dbReference type="SUPFAM" id="SSF53335">
    <property type="entry name" value="S-adenosyl-L-methionine-dependent methyltransferases"/>
    <property type="match status" value="1"/>
</dbReference>
<evidence type="ECO:0000313" key="12">
    <source>
        <dbReference type="EMBL" id="MBP0459764.1"/>
    </source>
</evidence>
<dbReference type="AlphaFoldDB" id="A0A940MBA0"/>
<keyword evidence="8" id="KW-0949">S-adenosyl-L-methionine</keyword>
<evidence type="ECO:0000313" key="13">
    <source>
        <dbReference type="Proteomes" id="UP000670475"/>
    </source>
</evidence>
<dbReference type="PANTHER" id="PTHR11579:SF0">
    <property type="entry name" value="PROTEIN-L-ISOASPARTATE(D-ASPARTATE) O-METHYLTRANSFERASE"/>
    <property type="match status" value="1"/>
</dbReference>
<dbReference type="GO" id="GO:0032259">
    <property type="term" value="P:methylation"/>
    <property type="evidence" value="ECO:0007669"/>
    <property type="project" value="UniProtKB-KW"/>
</dbReference>
<evidence type="ECO:0000256" key="6">
    <source>
        <dbReference type="ARBA" id="ARBA00022603"/>
    </source>
</evidence>
<evidence type="ECO:0000256" key="4">
    <source>
        <dbReference type="ARBA" id="ARBA00013346"/>
    </source>
</evidence>
<evidence type="ECO:0000256" key="7">
    <source>
        <dbReference type="ARBA" id="ARBA00022679"/>
    </source>
</evidence>
<reference evidence="12" key="1">
    <citation type="submission" date="2021-03" db="EMBL/GenBank/DDBJ databases">
        <title>Whole genome sequence of Streptomyces bomunensis MMS17-BM035.</title>
        <authorList>
            <person name="Lee J.H."/>
        </authorList>
    </citation>
    <scope>NUCLEOTIDE SEQUENCE</scope>
    <source>
        <strain evidence="12">MMS17-BM035</strain>
    </source>
</reference>
<evidence type="ECO:0000256" key="1">
    <source>
        <dbReference type="ARBA" id="ARBA00004496"/>
    </source>
</evidence>
<evidence type="ECO:0000256" key="9">
    <source>
        <dbReference type="ARBA" id="ARBA00030757"/>
    </source>
</evidence>
<dbReference type="PANTHER" id="PTHR11579">
    <property type="entry name" value="PROTEIN-L-ISOASPARTATE O-METHYLTRANSFERASE"/>
    <property type="match status" value="1"/>
</dbReference>
<dbReference type="GO" id="GO:0005737">
    <property type="term" value="C:cytoplasm"/>
    <property type="evidence" value="ECO:0007669"/>
    <property type="project" value="UniProtKB-SubCell"/>
</dbReference>
<dbReference type="CDD" id="cd02440">
    <property type="entry name" value="AdoMet_MTases"/>
    <property type="match status" value="1"/>
</dbReference>
<evidence type="ECO:0000256" key="11">
    <source>
        <dbReference type="ARBA" id="ARBA00031350"/>
    </source>
</evidence>
<dbReference type="EC" id="2.1.1.77" evidence="3"/>
<dbReference type="Gene3D" id="3.40.50.150">
    <property type="entry name" value="Vaccinia Virus protein VP39"/>
    <property type="match status" value="1"/>
</dbReference>
<comment type="subcellular location">
    <subcellularLocation>
        <location evidence="1">Cytoplasm</location>
    </subcellularLocation>
</comment>
<dbReference type="RefSeq" id="WP_209341859.1">
    <property type="nucleotide sequence ID" value="NZ_JAGIQL010000085.1"/>
</dbReference>
<sequence length="368" mass="39498">MPTVPDATGGHTALVRSLDERGLLTPRWRAVWQELPRHLFVPDRVWRQGPERCEPVGPAEWWPLVASDEPVVIQVDDGAEGGPAVATSSNSKPSMVARMLGLLELEPAHRVLEIGTASGHVAALLARYLGDDSRVHSIELDPAMARLAAQHLARAGHAPRLRQGDGGRGWPDAAPFDRVVSTCAVRRVPYAWIEQLRPCGRLVLPLHREFWSGAVVRLVRRPDGMAEGRFHGGASYVLLRAQRDGGGDRADVDSSTARASTTDLDPADLLSLGAALYLGARLPGVSLQHAVTGEGVRVWARAADGSAATAAAGEALQYGPRNLWAEIEAEHRAYIREGAPGAEGFGLTVTADAHDVWLHDPGNVIRGN</sequence>
<keyword evidence="7" id="KW-0808">Transferase</keyword>
<evidence type="ECO:0000256" key="5">
    <source>
        <dbReference type="ARBA" id="ARBA00022490"/>
    </source>
</evidence>
<accession>A0A940MBA0</accession>
<keyword evidence="13" id="KW-1185">Reference proteome</keyword>